<accession>A0ABU6L8W8</accession>
<organism evidence="1 2">
    <name type="scientific">Photobacterium toruni</name>
    <dbReference type="NCBI Taxonomy" id="1935446"/>
    <lineage>
        <taxon>Bacteria</taxon>
        <taxon>Pseudomonadati</taxon>
        <taxon>Pseudomonadota</taxon>
        <taxon>Gammaproteobacteria</taxon>
        <taxon>Vibrionales</taxon>
        <taxon>Vibrionaceae</taxon>
        <taxon>Photobacterium</taxon>
    </lineage>
</organism>
<proteinExistence type="predicted"/>
<dbReference type="RefSeq" id="WP_327775299.1">
    <property type="nucleotide sequence ID" value="NZ_JAYXUG010000013.1"/>
</dbReference>
<dbReference type="EMBL" id="JAYXUG010000013">
    <property type="protein sequence ID" value="MEC6832999.1"/>
    <property type="molecule type" value="Genomic_DNA"/>
</dbReference>
<dbReference type="Proteomes" id="UP001306119">
    <property type="component" value="Unassembled WGS sequence"/>
</dbReference>
<evidence type="ECO:0000313" key="1">
    <source>
        <dbReference type="EMBL" id="MEC6832999.1"/>
    </source>
</evidence>
<keyword evidence="2" id="KW-1185">Reference proteome</keyword>
<gene>
    <name evidence="1" type="ORF">VXS06_14625</name>
</gene>
<reference evidence="1 2" key="1">
    <citation type="submission" date="2024-01" db="EMBL/GenBank/DDBJ databases">
        <title>Active colonisers of the gastrointestinal tract of Atlantic salmon farmed in a warm water region.</title>
        <authorList>
            <person name="Bowman J.P."/>
        </authorList>
    </citation>
    <scope>NUCLEOTIDE SEQUENCE [LARGE SCALE GENOMIC DNA]</scope>
    <source>
        <strain evidence="1 2">S3MW1</strain>
    </source>
</reference>
<evidence type="ECO:0000313" key="2">
    <source>
        <dbReference type="Proteomes" id="UP001306119"/>
    </source>
</evidence>
<comment type="caution">
    <text evidence="1">The sequence shown here is derived from an EMBL/GenBank/DDBJ whole genome shotgun (WGS) entry which is preliminary data.</text>
</comment>
<sequence>MNCISAVQLLPNHPEYKVEFYPSHQFYIKYREDTDLEFFTRDGDSTICKAEVSHIEIRDFARNE</sequence>
<protein>
    <submittedName>
        <fullName evidence="1">Uncharacterized protein</fullName>
    </submittedName>
</protein>
<name>A0ABU6L8W8_9GAMM</name>